<evidence type="ECO:0000256" key="3">
    <source>
        <dbReference type="ARBA" id="ARBA00022475"/>
    </source>
</evidence>
<feature type="transmembrane region" description="Helical" evidence="7">
    <location>
        <begin position="356"/>
        <end position="381"/>
    </location>
</feature>
<keyword evidence="11" id="KW-1185">Reference proteome</keyword>
<feature type="domain" description="ABC3 transporter permease C-terminal" evidence="8">
    <location>
        <begin position="663"/>
        <end position="779"/>
    </location>
</feature>
<dbReference type="RefSeq" id="WP_132241154.1">
    <property type="nucleotide sequence ID" value="NZ_SLZU01000001.1"/>
</dbReference>
<dbReference type="PROSITE" id="PS51257">
    <property type="entry name" value="PROKAR_LIPOPROTEIN"/>
    <property type="match status" value="1"/>
</dbReference>
<reference evidence="10 11" key="1">
    <citation type="submission" date="2019-03" db="EMBL/GenBank/DDBJ databases">
        <title>Genomic Encyclopedia of Type Strains, Phase IV (KMG-IV): sequencing the most valuable type-strain genomes for metagenomic binning, comparative biology and taxonomic classification.</title>
        <authorList>
            <person name="Goeker M."/>
        </authorList>
    </citation>
    <scope>NUCLEOTIDE SEQUENCE [LARGE SCALE GENOMIC DNA]</scope>
    <source>
        <strain evidence="10 11">DSM 104836</strain>
    </source>
</reference>
<feature type="transmembrane region" description="Helical" evidence="7">
    <location>
        <begin position="314"/>
        <end position="335"/>
    </location>
</feature>
<comment type="caution">
    <text evidence="10">The sequence shown here is derived from an EMBL/GenBank/DDBJ whole genome shotgun (WGS) entry which is preliminary data.</text>
</comment>
<feature type="transmembrane region" description="Helical" evidence="7">
    <location>
        <begin position="268"/>
        <end position="294"/>
    </location>
</feature>
<evidence type="ECO:0000256" key="1">
    <source>
        <dbReference type="ARBA" id="ARBA00004651"/>
    </source>
</evidence>
<dbReference type="PANTHER" id="PTHR30489">
    <property type="entry name" value="LIPOPROTEIN-RELEASING SYSTEM TRANSMEMBRANE PROTEIN LOLE"/>
    <property type="match status" value="1"/>
</dbReference>
<keyword evidence="3" id="KW-1003">Cell membrane</keyword>
<feature type="domain" description="MacB-like periplasmic core" evidence="9">
    <location>
        <begin position="28"/>
        <end position="237"/>
    </location>
</feature>
<feature type="transmembrane region" description="Helical" evidence="7">
    <location>
        <begin position="18"/>
        <end position="40"/>
    </location>
</feature>
<dbReference type="InterPro" id="IPR051447">
    <property type="entry name" value="Lipoprotein-release_system"/>
</dbReference>
<sequence length="789" mass="85423">MIRARAIDLKLLRDLRRMWAQVLAIAVVLACGVSVLLMSVGMSGALDRSRAAYYEKNAFADIFVQAKRLPATLLPELRDIRGVRDLEARISRFVILDLPGRVRPVTAQIVSLPEAERPQLNQLILTEGRWPDPGTVDEILVNAPFAEAHGFHPGDSFAANLGGTRRELTIVGAALSPEFIYTIGPGSMMPDPASHGIIWLPVPAAEAAFDMTGAVDNIVVSLTRNAQPEAVIDRIDTLLEPYGGVGAHDRSDQISHAFLDSEIEGLRIMAWILPPVFLVISVFLVNMVIGRIVALERAEIGLLKATGYSNQAILVHYLLLAGLVALIGIGIGFIFGAWLSRSMAEIYARFYDFPELIFGISWTTYALGALAGFGAASLGAIRAALAAARLPPAVAMAPAPPPVFSQGLLDRVLTRLRLPQTDMMILRSITRWPMRAGTTCLGYALGTSVLVASNFMPDSLNRLLEMSFDLSNRQDVILTFANDVPASTLEDARRLPGVMQAEGLLWLSATFRNGHHEEDATVQGIVPGADLARILGDDGAVDPPEEGLLLTESLMPRLGLRIGDEVEMTLTGRLTDPVSLPVVGVVPQYLGPFGHMSAHAVDRMLRREPQFSSIIVTLRSDQEDAFHAAIKDAPGIGGALLLSDNKVAFEDTIAANMNTMSLIYVLLGAAISVGVAYNGARIQLSERARELASLRILGFGLWEVNWVLIGEAMLLAVLAQPLGWWIGFEVARLMTTQFSSDLYALPLVIRPRSFALSSVVTLAAALGAVLIVLRRVNRLDLVAVMKTRE</sequence>
<evidence type="ECO:0000313" key="10">
    <source>
        <dbReference type="EMBL" id="TCS67107.1"/>
    </source>
</evidence>
<name>A0A4R3JL94_9RHOB</name>
<dbReference type="PANTHER" id="PTHR30489:SF0">
    <property type="entry name" value="LIPOPROTEIN-RELEASING SYSTEM TRANSMEMBRANE PROTEIN LOLE"/>
    <property type="match status" value="1"/>
</dbReference>
<dbReference type="Pfam" id="PF12704">
    <property type="entry name" value="MacB_PCD"/>
    <property type="match status" value="1"/>
</dbReference>
<dbReference type="AlphaFoldDB" id="A0A4R3JL94"/>
<keyword evidence="5 7" id="KW-1133">Transmembrane helix</keyword>
<accession>A0A4R3JL94</accession>
<feature type="transmembrane region" description="Helical" evidence="7">
    <location>
        <begin position="662"/>
        <end position="680"/>
    </location>
</feature>
<proteinExistence type="inferred from homology"/>
<keyword evidence="6 7" id="KW-0472">Membrane</keyword>
<dbReference type="GO" id="GO:0044874">
    <property type="term" value="P:lipoprotein localization to outer membrane"/>
    <property type="evidence" value="ECO:0007669"/>
    <property type="project" value="TreeGrafter"/>
</dbReference>
<evidence type="ECO:0000259" key="8">
    <source>
        <dbReference type="Pfam" id="PF02687"/>
    </source>
</evidence>
<dbReference type="InterPro" id="IPR003838">
    <property type="entry name" value="ABC3_permease_C"/>
</dbReference>
<gene>
    <name evidence="10" type="ORF">EDD52_101198</name>
</gene>
<feature type="transmembrane region" description="Helical" evidence="7">
    <location>
        <begin position="754"/>
        <end position="773"/>
    </location>
</feature>
<feature type="transmembrane region" description="Helical" evidence="7">
    <location>
        <begin position="701"/>
        <end position="726"/>
    </location>
</feature>
<organism evidence="10 11">
    <name type="scientific">Primorskyibacter sedentarius</name>
    <dbReference type="NCBI Taxonomy" id="745311"/>
    <lineage>
        <taxon>Bacteria</taxon>
        <taxon>Pseudomonadati</taxon>
        <taxon>Pseudomonadota</taxon>
        <taxon>Alphaproteobacteria</taxon>
        <taxon>Rhodobacterales</taxon>
        <taxon>Roseobacteraceae</taxon>
        <taxon>Primorskyibacter</taxon>
    </lineage>
</organism>
<dbReference type="Pfam" id="PF02687">
    <property type="entry name" value="FtsX"/>
    <property type="match status" value="2"/>
</dbReference>
<comment type="subcellular location">
    <subcellularLocation>
        <location evidence="1">Cell membrane</location>
        <topology evidence="1">Multi-pass membrane protein</topology>
    </subcellularLocation>
</comment>
<evidence type="ECO:0000259" key="9">
    <source>
        <dbReference type="Pfam" id="PF12704"/>
    </source>
</evidence>
<dbReference type="EMBL" id="SLZU01000001">
    <property type="protein sequence ID" value="TCS67107.1"/>
    <property type="molecule type" value="Genomic_DNA"/>
</dbReference>
<evidence type="ECO:0000256" key="4">
    <source>
        <dbReference type="ARBA" id="ARBA00022692"/>
    </source>
</evidence>
<dbReference type="InterPro" id="IPR025857">
    <property type="entry name" value="MacB_PCD"/>
</dbReference>
<evidence type="ECO:0000256" key="7">
    <source>
        <dbReference type="SAM" id="Phobius"/>
    </source>
</evidence>
<evidence type="ECO:0000256" key="2">
    <source>
        <dbReference type="ARBA" id="ARBA00005236"/>
    </source>
</evidence>
<dbReference type="Proteomes" id="UP000295696">
    <property type="component" value="Unassembled WGS sequence"/>
</dbReference>
<evidence type="ECO:0000256" key="6">
    <source>
        <dbReference type="ARBA" id="ARBA00023136"/>
    </source>
</evidence>
<evidence type="ECO:0000256" key="5">
    <source>
        <dbReference type="ARBA" id="ARBA00022989"/>
    </source>
</evidence>
<feature type="domain" description="ABC3 transporter permease C-terminal" evidence="8">
    <location>
        <begin position="276"/>
        <end position="392"/>
    </location>
</feature>
<dbReference type="OrthoDB" id="5137249at2"/>
<keyword evidence="4 7" id="KW-0812">Transmembrane</keyword>
<comment type="similarity">
    <text evidence="2">Belongs to the ABC-4 integral membrane protein family. LolC/E subfamily.</text>
</comment>
<dbReference type="GO" id="GO:0098797">
    <property type="term" value="C:plasma membrane protein complex"/>
    <property type="evidence" value="ECO:0007669"/>
    <property type="project" value="TreeGrafter"/>
</dbReference>
<protein>
    <submittedName>
        <fullName evidence="10">Putative ABC transport system permease protein</fullName>
    </submittedName>
</protein>
<evidence type="ECO:0000313" key="11">
    <source>
        <dbReference type="Proteomes" id="UP000295696"/>
    </source>
</evidence>